<reference evidence="2 3" key="1">
    <citation type="submission" date="2024-02" db="EMBL/GenBank/DDBJ databases">
        <title>A draft genome for the cacao thread blight pathogen Marasmius crinis-equi.</title>
        <authorList>
            <person name="Cohen S.P."/>
            <person name="Baruah I.K."/>
            <person name="Amoako-Attah I."/>
            <person name="Bukari Y."/>
            <person name="Meinhardt L.W."/>
            <person name="Bailey B.A."/>
        </authorList>
    </citation>
    <scope>NUCLEOTIDE SEQUENCE [LARGE SCALE GENOMIC DNA]</scope>
    <source>
        <strain evidence="2 3">GH-76</strain>
    </source>
</reference>
<dbReference type="InterPro" id="IPR036322">
    <property type="entry name" value="WD40_repeat_dom_sf"/>
</dbReference>
<evidence type="ECO:0000313" key="2">
    <source>
        <dbReference type="EMBL" id="KAL0575667.1"/>
    </source>
</evidence>
<accession>A0ABR3FJV4</accession>
<name>A0ABR3FJV4_9AGAR</name>
<dbReference type="InterPro" id="IPR015943">
    <property type="entry name" value="WD40/YVTN_repeat-like_dom_sf"/>
</dbReference>
<proteinExistence type="predicted"/>
<dbReference type="SUPFAM" id="SSF50978">
    <property type="entry name" value="WD40 repeat-like"/>
    <property type="match status" value="1"/>
</dbReference>
<dbReference type="Gene3D" id="2.130.10.10">
    <property type="entry name" value="YVTN repeat-like/Quinoprotein amine dehydrogenase"/>
    <property type="match status" value="2"/>
</dbReference>
<evidence type="ECO:0000256" key="1">
    <source>
        <dbReference type="SAM" id="MobiDB-lite"/>
    </source>
</evidence>
<keyword evidence="3" id="KW-1185">Reference proteome</keyword>
<organism evidence="2 3">
    <name type="scientific">Marasmius crinis-equi</name>
    <dbReference type="NCBI Taxonomy" id="585013"/>
    <lineage>
        <taxon>Eukaryota</taxon>
        <taxon>Fungi</taxon>
        <taxon>Dikarya</taxon>
        <taxon>Basidiomycota</taxon>
        <taxon>Agaricomycotina</taxon>
        <taxon>Agaricomycetes</taxon>
        <taxon>Agaricomycetidae</taxon>
        <taxon>Agaricales</taxon>
        <taxon>Marasmiineae</taxon>
        <taxon>Marasmiaceae</taxon>
        <taxon>Marasmius</taxon>
    </lineage>
</organism>
<gene>
    <name evidence="2" type="ORF">V5O48_006298</name>
</gene>
<evidence type="ECO:0008006" key="4">
    <source>
        <dbReference type="Google" id="ProtNLM"/>
    </source>
</evidence>
<sequence length="476" mass="51663">MATLPSSSGPFEVVGTLQGARDAVLSVKFSAQAKFISAAGELMLLFDEFSEFLLGRHEGYNGVNVWVLDTLLPVTLPRKGSVASKPKYIYTASTWIFYEHRGRHTFLLGSLEGDLIAWDWNEKRAVFESTRSIVSSGSPQQITSIDVSQPSFEGRARIAVGHANCRVSVWKLPPEGNFIKIFNVDLGFIPRTVSFDCQTNRVFVFAMTGGRLLQISSKSGKTKWTNNSVPPTMFVFTAWGFSIVPLSLLCRGSASLHSASERMAISSGQDIRVLQLPSCMHLATMEGPPPIVRFPKQVAFTGGGDLLVAGTDNGKAIVYDISSGKVFQSLPYTREGLVQSVATHVTGEICYIAVAGSATQQSSDVVIWSKNVKNVETVSSNAEHTSKTDVDNTHSMGSSSLKWFLLGFAIIASVFFSALCARYLEISLPAIGAVSGPRPSKTFEAFAETGSHGDWEPAHEIEREDMTGGSNADWHL</sequence>
<feature type="compositionally biased region" description="Basic and acidic residues" evidence="1">
    <location>
        <begin position="451"/>
        <end position="466"/>
    </location>
</feature>
<evidence type="ECO:0000313" key="3">
    <source>
        <dbReference type="Proteomes" id="UP001465976"/>
    </source>
</evidence>
<dbReference type="EMBL" id="JBAHYK010000284">
    <property type="protein sequence ID" value="KAL0575667.1"/>
    <property type="molecule type" value="Genomic_DNA"/>
</dbReference>
<comment type="caution">
    <text evidence="2">The sequence shown here is derived from an EMBL/GenBank/DDBJ whole genome shotgun (WGS) entry which is preliminary data.</text>
</comment>
<dbReference type="Proteomes" id="UP001465976">
    <property type="component" value="Unassembled WGS sequence"/>
</dbReference>
<feature type="region of interest" description="Disordered" evidence="1">
    <location>
        <begin position="446"/>
        <end position="476"/>
    </location>
</feature>
<protein>
    <recommendedName>
        <fullName evidence="4">WD40 repeat-like protein</fullName>
    </recommendedName>
</protein>